<proteinExistence type="predicted"/>
<gene>
    <name evidence="2" type="ORF">BD626DRAFT_634561</name>
</gene>
<evidence type="ECO:0000256" key="1">
    <source>
        <dbReference type="SAM" id="MobiDB-lite"/>
    </source>
</evidence>
<name>A0A550BZA9_9AGAR</name>
<protein>
    <submittedName>
        <fullName evidence="2">Uncharacterized protein</fullName>
    </submittedName>
</protein>
<comment type="caution">
    <text evidence="2">The sequence shown here is derived from an EMBL/GenBank/DDBJ whole genome shotgun (WGS) entry which is preliminary data.</text>
</comment>
<accession>A0A550BZA9</accession>
<evidence type="ECO:0000313" key="2">
    <source>
        <dbReference type="EMBL" id="TRM57858.1"/>
    </source>
</evidence>
<feature type="compositionally biased region" description="Polar residues" evidence="1">
    <location>
        <begin position="71"/>
        <end position="83"/>
    </location>
</feature>
<reference evidence="2 3" key="1">
    <citation type="journal article" date="2019" name="New Phytol.">
        <title>Comparative genomics reveals unique wood-decay strategies and fruiting body development in the Schizophyllaceae.</title>
        <authorList>
            <person name="Almasi E."/>
            <person name="Sahu N."/>
            <person name="Krizsan K."/>
            <person name="Balint B."/>
            <person name="Kovacs G.M."/>
            <person name="Kiss B."/>
            <person name="Cseklye J."/>
            <person name="Drula E."/>
            <person name="Henrissat B."/>
            <person name="Nagy I."/>
            <person name="Chovatia M."/>
            <person name="Adam C."/>
            <person name="LaButti K."/>
            <person name="Lipzen A."/>
            <person name="Riley R."/>
            <person name="Grigoriev I.V."/>
            <person name="Nagy L.G."/>
        </authorList>
    </citation>
    <scope>NUCLEOTIDE SEQUENCE [LARGE SCALE GENOMIC DNA]</scope>
    <source>
        <strain evidence="2 3">NL-1724</strain>
    </source>
</reference>
<dbReference type="AlphaFoldDB" id="A0A550BZA9"/>
<evidence type="ECO:0000313" key="3">
    <source>
        <dbReference type="Proteomes" id="UP000320762"/>
    </source>
</evidence>
<dbReference type="Proteomes" id="UP000320762">
    <property type="component" value="Unassembled WGS sequence"/>
</dbReference>
<dbReference type="EMBL" id="VDMD01000042">
    <property type="protein sequence ID" value="TRM57858.1"/>
    <property type="molecule type" value="Genomic_DNA"/>
</dbReference>
<feature type="compositionally biased region" description="Basic residues" evidence="1">
    <location>
        <begin position="109"/>
        <end position="126"/>
    </location>
</feature>
<sequence length="293" mass="32489">MLSTLCACRAWDEISARGRQRRRRQYAPRRRRSRRSCLARCAVGSPVLSTHRTGNSRCCRRPGERGRRVGNNDNVVFTTQNKTPAVPRARELPAQDVSSPRQPECVPDRRRRRRQPRRARLHRARSPSHSSSHTSGNPRLHPRPRRLAHDLAVTSPMASPSRHPRRHAARALVASPTASPAPRTFPRPRHLAGKSLYPHLSGPSGGPSRRSSKGEKNAKRSQIVKYPRGGSRGQMRRFEGCENGGFEGVWGARRAARSAAAHGEQGTPCSPGPDTPNFPVQAVGVLGEIRMSK</sequence>
<feature type="region of interest" description="Disordered" evidence="1">
    <location>
        <begin position="48"/>
        <end position="237"/>
    </location>
</feature>
<organism evidence="2 3">
    <name type="scientific">Schizophyllum amplum</name>
    <dbReference type="NCBI Taxonomy" id="97359"/>
    <lineage>
        <taxon>Eukaryota</taxon>
        <taxon>Fungi</taxon>
        <taxon>Dikarya</taxon>
        <taxon>Basidiomycota</taxon>
        <taxon>Agaricomycotina</taxon>
        <taxon>Agaricomycetes</taxon>
        <taxon>Agaricomycetidae</taxon>
        <taxon>Agaricales</taxon>
        <taxon>Schizophyllaceae</taxon>
        <taxon>Schizophyllum</taxon>
    </lineage>
</organism>
<feature type="region of interest" description="Disordered" evidence="1">
    <location>
        <begin position="256"/>
        <end position="279"/>
    </location>
</feature>
<keyword evidence="3" id="KW-1185">Reference proteome</keyword>